<keyword evidence="1" id="KW-0343">GTPase activation</keyword>
<accession>A0AAV8UXV6</accession>
<dbReference type="GO" id="GO:0031267">
    <property type="term" value="F:small GTPase binding"/>
    <property type="evidence" value="ECO:0007669"/>
    <property type="project" value="TreeGrafter"/>
</dbReference>
<keyword evidence="2" id="KW-0433">Leucine-rich repeat</keyword>
<organism evidence="5 6">
    <name type="scientific">Rhodosorus marinus</name>
    <dbReference type="NCBI Taxonomy" id="101924"/>
    <lineage>
        <taxon>Eukaryota</taxon>
        <taxon>Rhodophyta</taxon>
        <taxon>Stylonematophyceae</taxon>
        <taxon>Stylonematales</taxon>
        <taxon>Stylonemataceae</taxon>
        <taxon>Rhodosorus</taxon>
    </lineage>
</organism>
<proteinExistence type="predicted"/>
<dbReference type="GO" id="GO:0006913">
    <property type="term" value="P:nucleocytoplasmic transport"/>
    <property type="evidence" value="ECO:0007669"/>
    <property type="project" value="TreeGrafter"/>
</dbReference>
<evidence type="ECO:0000256" key="3">
    <source>
        <dbReference type="ARBA" id="ARBA00022737"/>
    </source>
</evidence>
<dbReference type="Proteomes" id="UP001157974">
    <property type="component" value="Unassembled WGS sequence"/>
</dbReference>
<keyword evidence="3" id="KW-0677">Repeat</keyword>
<protein>
    <recommendedName>
        <fullName evidence="4">F-box domain-containing protein</fullName>
    </recommendedName>
</protein>
<comment type="caution">
    <text evidence="5">The sequence shown here is derived from an EMBL/GenBank/DDBJ whole genome shotgun (WGS) entry which is preliminary data.</text>
</comment>
<dbReference type="InterPro" id="IPR001611">
    <property type="entry name" value="Leu-rich_rpt"/>
</dbReference>
<evidence type="ECO:0000256" key="1">
    <source>
        <dbReference type="ARBA" id="ARBA00022468"/>
    </source>
</evidence>
<dbReference type="GO" id="GO:0005634">
    <property type="term" value="C:nucleus"/>
    <property type="evidence" value="ECO:0007669"/>
    <property type="project" value="TreeGrafter"/>
</dbReference>
<dbReference type="InterPro" id="IPR032675">
    <property type="entry name" value="LRR_dom_sf"/>
</dbReference>
<dbReference type="GO" id="GO:0048471">
    <property type="term" value="C:perinuclear region of cytoplasm"/>
    <property type="evidence" value="ECO:0007669"/>
    <property type="project" value="TreeGrafter"/>
</dbReference>
<sequence length="448" mass="49937">MKIIRNRGENFQDVFPLANVPDEVLDSIYDHLSDFELFHSIGLLSQRFRLSVKRYLQTSSKIRWKAIAIRVDGVRQGLREAMRHEMSLMVNVCIALSAFEMVEDGGRQSVWEALAGNEHLRALRLLFVSGDEVTWIAHNLVHKLEVLELWYGTLGESGARALASQPSGRLQELVVGSCDVEGPVADVLFESSLCMEEDRQNRNLRLIEGLDALTLSLCPLRDDGMLALSTLRFPRLRKLVLERCEFGDQGLSELRVENVPNLAELALIKNRFSTRSATVLSEFCSMAQRLRTLQLSWNRLGDDGVSFLPSSKLVSLDLRHCSITEKGCRVLAESKTLECINLCGNRMVEGYSLASGEGLKSLTELRLDNCKVADKGAFAIANGQLSRLRYLSLRGSLISETGVSALAQGNLPSLRTIVLQGNLNTVNTECMLKDNLRSLKRVIVSSTR</sequence>
<dbReference type="InterPro" id="IPR027038">
    <property type="entry name" value="RanGap"/>
</dbReference>
<dbReference type="EMBL" id="JAMWBK010000004">
    <property type="protein sequence ID" value="KAJ8906167.1"/>
    <property type="molecule type" value="Genomic_DNA"/>
</dbReference>
<name>A0AAV8UXV6_9RHOD</name>
<gene>
    <name evidence="5" type="ORF">NDN08_002662</name>
</gene>
<dbReference type="GO" id="GO:0005096">
    <property type="term" value="F:GTPase activator activity"/>
    <property type="evidence" value="ECO:0007669"/>
    <property type="project" value="UniProtKB-KW"/>
</dbReference>
<dbReference type="SMART" id="SM00368">
    <property type="entry name" value="LRR_RI"/>
    <property type="match status" value="6"/>
</dbReference>
<dbReference type="InterPro" id="IPR001810">
    <property type="entry name" value="F-box_dom"/>
</dbReference>
<dbReference type="SUPFAM" id="SSF52047">
    <property type="entry name" value="RNI-like"/>
    <property type="match status" value="1"/>
</dbReference>
<dbReference type="PROSITE" id="PS50181">
    <property type="entry name" value="FBOX"/>
    <property type="match status" value="1"/>
</dbReference>
<feature type="domain" description="F-box" evidence="4">
    <location>
        <begin position="14"/>
        <end position="67"/>
    </location>
</feature>
<dbReference type="SMART" id="SM00367">
    <property type="entry name" value="LRR_CC"/>
    <property type="match status" value="4"/>
</dbReference>
<dbReference type="Pfam" id="PF13516">
    <property type="entry name" value="LRR_6"/>
    <property type="match status" value="3"/>
</dbReference>
<dbReference type="GO" id="GO:0005829">
    <property type="term" value="C:cytosol"/>
    <property type="evidence" value="ECO:0007669"/>
    <property type="project" value="TreeGrafter"/>
</dbReference>
<keyword evidence="6" id="KW-1185">Reference proteome</keyword>
<dbReference type="AlphaFoldDB" id="A0AAV8UXV6"/>
<dbReference type="Gene3D" id="3.80.10.10">
    <property type="entry name" value="Ribonuclease Inhibitor"/>
    <property type="match status" value="2"/>
</dbReference>
<reference evidence="5 6" key="1">
    <citation type="journal article" date="2023" name="Nat. Commun.">
        <title>Origin of minicircular mitochondrial genomes in red algae.</title>
        <authorList>
            <person name="Lee Y."/>
            <person name="Cho C.H."/>
            <person name="Lee Y.M."/>
            <person name="Park S.I."/>
            <person name="Yang J.H."/>
            <person name="West J.A."/>
            <person name="Bhattacharya D."/>
            <person name="Yoon H.S."/>
        </authorList>
    </citation>
    <scope>NUCLEOTIDE SEQUENCE [LARGE SCALE GENOMIC DNA]</scope>
    <source>
        <strain evidence="5 6">CCMP1338</strain>
        <tissue evidence="5">Whole cell</tissue>
    </source>
</reference>
<dbReference type="InterPro" id="IPR006553">
    <property type="entry name" value="Leu-rich_rpt_Cys-con_subtyp"/>
</dbReference>
<dbReference type="PANTHER" id="PTHR24113">
    <property type="entry name" value="RAN GTPASE-ACTIVATING PROTEIN 1"/>
    <property type="match status" value="1"/>
</dbReference>
<evidence type="ECO:0000313" key="6">
    <source>
        <dbReference type="Proteomes" id="UP001157974"/>
    </source>
</evidence>
<dbReference type="PANTHER" id="PTHR24113:SF12">
    <property type="entry name" value="RAN GTPASE-ACTIVATING PROTEIN 1"/>
    <property type="match status" value="1"/>
</dbReference>
<evidence type="ECO:0000259" key="4">
    <source>
        <dbReference type="PROSITE" id="PS50181"/>
    </source>
</evidence>
<evidence type="ECO:0000256" key="2">
    <source>
        <dbReference type="ARBA" id="ARBA00022614"/>
    </source>
</evidence>
<evidence type="ECO:0000313" key="5">
    <source>
        <dbReference type="EMBL" id="KAJ8906167.1"/>
    </source>
</evidence>